<accession>A0A5C7W2S4</accession>
<dbReference type="EMBL" id="SSFO01000164">
    <property type="protein sequence ID" value="TXI32056.1"/>
    <property type="molecule type" value="Genomic_DNA"/>
</dbReference>
<name>A0A5C7W2S4_AQUAC</name>
<sequence>MRRSSDPRSETSKLAEKVQEELIQAIENDELVLPTLPEVALKVREAAEDPNISIPALSKVIGNDAALTARIIKVVNSPLLRTSKEITDIQMAVSRLGINYTCNLATGLAMEQMFQATSDVVDRKMREVWNKSTEIAGICHVLCRHYTKLMPDQATLAGLVHQIGVLPILTYAEENNALLADSISLNHVIEKIHPIIGDRILRAWEFPEPIAIVPSQHLNFSRNSAKADYVDIVQVATLQSYLGSEHPYTQLDWSQIPAFAKLGLDPNVDMQADEDLSAAMEAATSMLQ</sequence>
<dbReference type="AlphaFoldDB" id="A0A5C7W2S4"/>
<dbReference type="InterPro" id="IPR052340">
    <property type="entry name" value="RNase_Y/CdgJ"/>
</dbReference>
<comment type="caution">
    <text evidence="2">The sequence shown here is derived from an EMBL/GenBank/DDBJ whole genome shotgun (WGS) entry which is preliminary data.</text>
</comment>
<feature type="domain" description="HDOD" evidence="1">
    <location>
        <begin position="33"/>
        <end position="220"/>
    </location>
</feature>
<dbReference type="PROSITE" id="PS51833">
    <property type="entry name" value="HDOD"/>
    <property type="match status" value="1"/>
</dbReference>
<reference evidence="2 3" key="1">
    <citation type="submission" date="2018-09" db="EMBL/GenBank/DDBJ databases">
        <title>Metagenome Assembled Genomes from an Advanced Water Purification Facility.</title>
        <authorList>
            <person name="Stamps B.W."/>
            <person name="Spear J.R."/>
        </authorList>
    </citation>
    <scope>NUCLEOTIDE SEQUENCE [LARGE SCALE GENOMIC DNA]</scope>
    <source>
        <strain evidence="2">Bin_52_1</strain>
    </source>
</reference>
<dbReference type="Gene3D" id="1.10.3210.10">
    <property type="entry name" value="Hypothetical protein af1432"/>
    <property type="match status" value="1"/>
</dbReference>
<dbReference type="Pfam" id="PF08668">
    <property type="entry name" value="HDOD"/>
    <property type="match status" value="1"/>
</dbReference>
<evidence type="ECO:0000313" key="3">
    <source>
        <dbReference type="Proteomes" id="UP000321110"/>
    </source>
</evidence>
<evidence type="ECO:0000259" key="1">
    <source>
        <dbReference type="PROSITE" id="PS51833"/>
    </source>
</evidence>
<dbReference type="PANTHER" id="PTHR33525">
    <property type="match status" value="1"/>
</dbReference>
<protein>
    <submittedName>
        <fullName evidence="2">HDOD domain-containing protein</fullName>
    </submittedName>
</protein>
<proteinExistence type="predicted"/>
<organism evidence="2 3">
    <name type="scientific">Aquipseudomonas alcaligenes</name>
    <name type="common">Pseudomonas alcaligenes</name>
    <dbReference type="NCBI Taxonomy" id="43263"/>
    <lineage>
        <taxon>Bacteria</taxon>
        <taxon>Pseudomonadati</taxon>
        <taxon>Pseudomonadota</taxon>
        <taxon>Gammaproteobacteria</taxon>
        <taxon>Pseudomonadales</taxon>
        <taxon>Pseudomonadaceae</taxon>
        <taxon>Aquipseudomonas</taxon>
    </lineage>
</organism>
<dbReference type="Proteomes" id="UP000321110">
    <property type="component" value="Unassembled WGS sequence"/>
</dbReference>
<dbReference type="InterPro" id="IPR013976">
    <property type="entry name" value="HDOD"/>
</dbReference>
<evidence type="ECO:0000313" key="2">
    <source>
        <dbReference type="EMBL" id="TXI32056.1"/>
    </source>
</evidence>
<dbReference type="PANTHER" id="PTHR33525:SF3">
    <property type="entry name" value="RIBONUCLEASE Y"/>
    <property type="match status" value="1"/>
</dbReference>
<dbReference type="SUPFAM" id="SSF109604">
    <property type="entry name" value="HD-domain/PDEase-like"/>
    <property type="match status" value="1"/>
</dbReference>
<gene>
    <name evidence="2" type="ORF">E6Q69_09845</name>
</gene>